<comment type="pathway">
    <text evidence="1 8">Amino-acid biosynthesis; L-lysine biosynthesis via DAP pathway; DL-2,6-diaminopimelate from LL-2,6-diaminopimelate: step 1/1.</text>
</comment>
<evidence type="ECO:0000256" key="5">
    <source>
        <dbReference type="ARBA" id="ARBA00023154"/>
    </source>
</evidence>
<feature type="site" description="Could be important to modulate the pK values of the two catalytic cysteine residues" evidence="8">
    <location>
        <position position="211"/>
    </location>
</feature>
<dbReference type="PROSITE" id="PS01326">
    <property type="entry name" value="DAP_EPIMERASE"/>
    <property type="match status" value="1"/>
</dbReference>
<reference evidence="10" key="2">
    <citation type="journal article" date="2021" name="PeerJ">
        <title>Extensive microbial diversity within the chicken gut microbiome revealed by metagenomics and culture.</title>
        <authorList>
            <person name="Gilroy R."/>
            <person name="Ravi A."/>
            <person name="Getino M."/>
            <person name="Pursley I."/>
            <person name="Horton D.L."/>
            <person name="Alikhan N.F."/>
            <person name="Baker D."/>
            <person name="Gharbi K."/>
            <person name="Hall N."/>
            <person name="Watson M."/>
            <person name="Adriaenssens E.M."/>
            <person name="Foster-Nyarko E."/>
            <person name="Jarju S."/>
            <person name="Secka A."/>
            <person name="Antonio M."/>
            <person name="Oren A."/>
            <person name="Chaudhuri R.R."/>
            <person name="La Ragione R."/>
            <person name="Hildebrand F."/>
            <person name="Pallen M.J."/>
        </authorList>
    </citation>
    <scope>NUCLEOTIDE SEQUENCE</scope>
    <source>
        <strain evidence="10">G3-4614</strain>
    </source>
</reference>
<evidence type="ECO:0000256" key="3">
    <source>
        <dbReference type="ARBA" id="ARBA00013080"/>
    </source>
</evidence>
<keyword evidence="4 8" id="KW-0028">Amino-acid biosynthesis</keyword>
<evidence type="ECO:0000256" key="9">
    <source>
        <dbReference type="PROSITE-ProRule" id="PRU10125"/>
    </source>
</evidence>
<feature type="active site" description="Proton acceptor" evidence="8">
    <location>
        <position position="220"/>
    </location>
</feature>
<evidence type="ECO:0000256" key="7">
    <source>
        <dbReference type="ARBA" id="ARBA00051712"/>
    </source>
</evidence>
<gene>
    <name evidence="8" type="primary">dapF</name>
    <name evidence="10" type="ORF">IAC54_03980</name>
</gene>
<proteinExistence type="inferred from homology"/>
<comment type="caution">
    <text evidence="8">Lacks conserved residue(s) required for the propagation of feature annotation.</text>
</comment>
<organism evidence="10 11">
    <name type="scientific">Candidatus Caccoplasma merdipullorum</name>
    <dbReference type="NCBI Taxonomy" id="2840718"/>
    <lineage>
        <taxon>Bacteria</taxon>
        <taxon>Pseudomonadati</taxon>
        <taxon>Bacteroidota</taxon>
        <taxon>Bacteroidia</taxon>
        <taxon>Bacteroidales</taxon>
        <taxon>Bacteroidaceae</taxon>
        <taxon>Bacteroidaceae incertae sedis</taxon>
        <taxon>Candidatus Caccoplasma</taxon>
    </lineage>
</organism>
<dbReference type="EC" id="5.1.1.7" evidence="3 8"/>
<feature type="binding site" evidence="8">
    <location>
        <begin position="74"/>
        <end position="75"/>
    </location>
    <ligand>
        <name>substrate</name>
    </ligand>
</feature>
<evidence type="ECO:0000256" key="1">
    <source>
        <dbReference type="ARBA" id="ARBA00005196"/>
    </source>
</evidence>
<feature type="binding site" evidence="8">
    <location>
        <position position="193"/>
    </location>
    <ligand>
        <name>substrate</name>
    </ligand>
</feature>
<feature type="binding site" evidence="8">
    <location>
        <position position="64"/>
    </location>
    <ligand>
        <name>substrate</name>
    </ligand>
</feature>
<evidence type="ECO:0000313" key="10">
    <source>
        <dbReference type="EMBL" id="MBO8438039.1"/>
    </source>
</evidence>
<protein>
    <recommendedName>
        <fullName evidence="3 8">Diaminopimelate epimerase</fullName>
        <shortName evidence="8">DAP epimerase</shortName>
        <ecNumber evidence="3 8">5.1.1.7</ecNumber>
    </recommendedName>
    <alternativeName>
        <fullName evidence="8">PLP-independent amino acid racemase</fullName>
    </alternativeName>
</protein>
<reference evidence="10" key="1">
    <citation type="submission" date="2020-10" db="EMBL/GenBank/DDBJ databases">
        <authorList>
            <person name="Gilroy R."/>
        </authorList>
    </citation>
    <scope>NUCLEOTIDE SEQUENCE</scope>
    <source>
        <strain evidence="10">G3-4614</strain>
    </source>
</reference>
<dbReference type="Pfam" id="PF01678">
    <property type="entry name" value="DAP_epimerase"/>
    <property type="match status" value="2"/>
</dbReference>
<keyword evidence="6 8" id="KW-0413">Isomerase</keyword>
<feature type="site" description="Could be important to modulate the pK values of the two catalytic cysteine residues" evidence="8">
    <location>
        <position position="162"/>
    </location>
</feature>
<feature type="binding site" evidence="8">
    <location>
        <position position="160"/>
    </location>
    <ligand>
        <name>substrate</name>
    </ligand>
</feature>
<dbReference type="EMBL" id="JADIMW010000039">
    <property type="protein sequence ID" value="MBO8438039.1"/>
    <property type="molecule type" value="Genomic_DNA"/>
</dbReference>
<comment type="catalytic activity">
    <reaction evidence="7 8">
        <text>(2S,6S)-2,6-diaminopimelate = meso-2,6-diaminopimelate</text>
        <dbReference type="Rhea" id="RHEA:15393"/>
        <dbReference type="ChEBI" id="CHEBI:57609"/>
        <dbReference type="ChEBI" id="CHEBI:57791"/>
        <dbReference type="EC" id="5.1.1.7"/>
    </reaction>
</comment>
<dbReference type="InterPro" id="IPR001653">
    <property type="entry name" value="DAP_epimerase_DapF"/>
</dbReference>
<dbReference type="Gene3D" id="3.10.310.10">
    <property type="entry name" value="Diaminopimelate Epimerase, Chain A, domain 1"/>
    <property type="match status" value="2"/>
</dbReference>
<feature type="active site" description="Proton donor" evidence="8">
    <location>
        <position position="73"/>
    </location>
</feature>
<feature type="binding site" evidence="8">
    <location>
        <position position="11"/>
    </location>
    <ligand>
        <name>substrate</name>
    </ligand>
</feature>
<dbReference type="NCBIfam" id="TIGR00652">
    <property type="entry name" value="DapF"/>
    <property type="match status" value="1"/>
</dbReference>
<dbReference type="GO" id="GO:0005829">
    <property type="term" value="C:cytosol"/>
    <property type="evidence" value="ECO:0007669"/>
    <property type="project" value="TreeGrafter"/>
</dbReference>
<accession>A0A9D9E1W5</accession>
<comment type="similarity">
    <text evidence="2 8">Belongs to the diaminopimelate epimerase family.</text>
</comment>
<sequence length="278" mass="29965">MPFSKMHGAGNDYVYVDANMLDTDMDALSALAVRISDRHFGVGSDGLVVITPSDAADFGMRMFNADGSEAGMCGNASRCVGKYLYEKGFTDKTVISLETKSGIKILDLHVEDGEVKSVTVDMGCPSTESADIPVNAPYTRNIPVAVNGTERFFNCVSMGNPHAVTFVSETAGFDVEGEGRYVENLPLFPQRTNVEFVQVLSPEEINMRVWERGSGETLACGTGACASVVAAVLGGRCGRKVRVHLLGGDVDVEWRESDGRVYLTGGAEWVFEGVYFVK</sequence>
<evidence type="ECO:0000313" key="11">
    <source>
        <dbReference type="Proteomes" id="UP000823636"/>
    </source>
</evidence>
<evidence type="ECO:0000256" key="2">
    <source>
        <dbReference type="ARBA" id="ARBA00010219"/>
    </source>
</evidence>
<dbReference type="SUPFAM" id="SSF54506">
    <property type="entry name" value="Diaminopimelate epimerase-like"/>
    <property type="match status" value="1"/>
</dbReference>
<evidence type="ECO:0000256" key="8">
    <source>
        <dbReference type="HAMAP-Rule" id="MF_00197"/>
    </source>
</evidence>
<dbReference type="GO" id="GO:0008837">
    <property type="term" value="F:diaminopimelate epimerase activity"/>
    <property type="evidence" value="ECO:0007669"/>
    <property type="project" value="UniProtKB-UniRule"/>
</dbReference>
<comment type="function">
    <text evidence="8">Catalyzes the stereoinversion of LL-2,6-diaminopimelate (L,L-DAP) to meso-diaminopimelate (meso-DAP), a precursor of L-lysine and an essential component of the bacterial peptidoglycan.</text>
</comment>
<comment type="subcellular location">
    <subcellularLocation>
        <location evidence="8">Cytoplasm</location>
    </subcellularLocation>
</comment>
<dbReference type="GO" id="GO:0009089">
    <property type="term" value="P:lysine biosynthetic process via diaminopimelate"/>
    <property type="evidence" value="ECO:0007669"/>
    <property type="project" value="UniProtKB-UniRule"/>
</dbReference>
<dbReference type="Proteomes" id="UP000823636">
    <property type="component" value="Unassembled WGS sequence"/>
</dbReference>
<dbReference type="HAMAP" id="MF_00197">
    <property type="entry name" value="DAP_epimerase"/>
    <property type="match status" value="1"/>
</dbReference>
<feature type="binding site" evidence="8">
    <location>
        <begin position="211"/>
        <end position="212"/>
    </location>
    <ligand>
        <name>substrate</name>
    </ligand>
</feature>
<keyword evidence="5 8" id="KW-0457">Lysine biosynthesis</keyword>
<keyword evidence="8" id="KW-0963">Cytoplasm</keyword>
<feature type="binding site" evidence="8">
    <location>
        <begin position="221"/>
        <end position="222"/>
    </location>
    <ligand>
        <name>substrate</name>
    </ligand>
</feature>
<feature type="active site" evidence="9">
    <location>
        <position position="73"/>
    </location>
</feature>
<dbReference type="AlphaFoldDB" id="A0A9D9E1W5"/>
<dbReference type="InterPro" id="IPR018510">
    <property type="entry name" value="DAP_epimerase_AS"/>
</dbReference>
<dbReference type="PANTHER" id="PTHR31689">
    <property type="entry name" value="DIAMINOPIMELATE EPIMERASE, CHLOROPLASTIC"/>
    <property type="match status" value="1"/>
</dbReference>
<name>A0A9D9E1W5_9BACT</name>
<comment type="subunit">
    <text evidence="8">Homodimer.</text>
</comment>
<dbReference type="PANTHER" id="PTHR31689:SF0">
    <property type="entry name" value="DIAMINOPIMELATE EPIMERASE"/>
    <property type="match status" value="1"/>
</dbReference>
<comment type="caution">
    <text evidence="10">The sequence shown here is derived from an EMBL/GenBank/DDBJ whole genome shotgun (WGS) entry which is preliminary data.</text>
</comment>
<evidence type="ECO:0000256" key="4">
    <source>
        <dbReference type="ARBA" id="ARBA00022605"/>
    </source>
</evidence>
<evidence type="ECO:0000256" key="6">
    <source>
        <dbReference type="ARBA" id="ARBA00023235"/>
    </source>
</evidence>